<keyword evidence="1" id="KW-0812">Transmembrane</keyword>
<organism evidence="2 3">
    <name type="scientific">Paracidobacterium acidisoli</name>
    <dbReference type="NCBI Taxonomy" id="2303751"/>
    <lineage>
        <taxon>Bacteria</taxon>
        <taxon>Pseudomonadati</taxon>
        <taxon>Acidobacteriota</taxon>
        <taxon>Terriglobia</taxon>
        <taxon>Terriglobales</taxon>
        <taxon>Acidobacteriaceae</taxon>
        <taxon>Paracidobacterium</taxon>
    </lineage>
</organism>
<accession>A0A372IL03</accession>
<dbReference type="Proteomes" id="UP000264702">
    <property type="component" value="Unassembled WGS sequence"/>
</dbReference>
<keyword evidence="3" id="KW-1185">Reference proteome</keyword>
<comment type="caution">
    <text evidence="2">The sequence shown here is derived from an EMBL/GenBank/DDBJ whole genome shotgun (WGS) entry which is preliminary data.</text>
</comment>
<evidence type="ECO:0000313" key="2">
    <source>
        <dbReference type="EMBL" id="RFU15429.1"/>
    </source>
</evidence>
<dbReference type="OrthoDB" id="121416at2"/>
<keyword evidence="1" id="KW-0472">Membrane</keyword>
<sequence>MVSYMPVLWIVWAVVLSILLILLAYRGTLTRYEEDQLFLDPAEDHQKSAQAAILKRIDKIQPFVRVSIGATCVMTAGILGIYVWDAIQHLN</sequence>
<reference evidence="2 3" key="1">
    <citation type="submission" date="2018-08" db="EMBL/GenBank/DDBJ databases">
        <title>Acidipila sp. 4G-K13, an acidobacterium isolated from forest soil.</title>
        <authorList>
            <person name="Gao Z.-H."/>
            <person name="Qiu L.-H."/>
        </authorList>
    </citation>
    <scope>NUCLEOTIDE SEQUENCE [LARGE SCALE GENOMIC DNA]</scope>
    <source>
        <strain evidence="2 3">4G-K13</strain>
    </source>
</reference>
<keyword evidence="1" id="KW-1133">Transmembrane helix</keyword>
<proteinExistence type="predicted"/>
<dbReference type="EMBL" id="QVQT01000006">
    <property type="protein sequence ID" value="RFU15429.1"/>
    <property type="molecule type" value="Genomic_DNA"/>
</dbReference>
<dbReference type="AlphaFoldDB" id="A0A372IL03"/>
<dbReference type="RefSeq" id="WP_117302410.1">
    <property type="nucleotide sequence ID" value="NZ_QVQT02000006.1"/>
</dbReference>
<gene>
    <name evidence="2" type="ORF">D0Y96_17360</name>
</gene>
<protein>
    <submittedName>
        <fullName evidence="2">Uncharacterized protein</fullName>
    </submittedName>
</protein>
<evidence type="ECO:0000313" key="3">
    <source>
        <dbReference type="Proteomes" id="UP000264702"/>
    </source>
</evidence>
<evidence type="ECO:0000256" key="1">
    <source>
        <dbReference type="SAM" id="Phobius"/>
    </source>
</evidence>
<feature type="transmembrane region" description="Helical" evidence="1">
    <location>
        <begin position="63"/>
        <end position="84"/>
    </location>
</feature>
<feature type="transmembrane region" description="Helical" evidence="1">
    <location>
        <begin position="6"/>
        <end position="25"/>
    </location>
</feature>
<name>A0A372IL03_9BACT</name>